<reference evidence="2 3" key="1">
    <citation type="submission" date="2020-10" db="EMBL/GenBank/DDBJ databases">
        <title>Connecting structure to function with the recovery of over 1000 high-quality activated sludge metagenome-assembled genomes encoding full-length rRNA genes using long-read sequencing.</title>
        <authorList>
            <person name="Singleton C.M."/>
            <person name="Petriglieri F."/>
            <person name="Kristensen J.M."/>
            <person name="Kirkegaard R.H."/>
            <person name="Michaelsen T.Y."/>
            <person name="Andersen M.H."/>
            <person name="Karst S.M."/>
            <person name="Dueholm M.S."/>
            <person name="Nielsen P.H."/>
            <person name="Albertsen M."/>
        </authorList>
    </citation>
    <scope>NUCLEOTIDE SEQUENCE [LARGE SCALE GENOMIC DNA]</scope>
    <source>
        <strain evidence="2">OdNE_18-Q3-R46-58_MAXAC.008</strain>
    </source>
</reference>
<sequence length="122" mass="12270">MKHASAALGSLAATLLFLAGCGGTSDGPSAISVTVQGQYEKRVLSSAGFSPTLSTLPTRYAYAQVVNSASGRVEAAGTLGADGTRTFSVPKGITFFVAIYASRVPAGGHGFYFYGGASPPAT</sequence>
<dbReference type="PROSITE" id="PS51257">
    <property type="entry name" value="PROKAR_LIPOPROTEIN"/>
    <property type="match status" value="1"/>
</dbReference>
<proteinExistence type="predicted"/>
<feature type="signal peptide" evidence="1">
    <location>
        <begin position="1"/>
        <end position="19"/>
    </location>
</feature>
<accession>A0A936K6M8</accession>
<dbReference type="AlphaFoldDB" id="A0A936K6M8"/>
<organism evidence="2 3">
    <name type="scientific">Candidatus Geothrix odensensis</name>
    <dbReference type="NCBI Taxonomy" id="2954440"/>
    <lineage>
        <taxon>Bacteria</taxon>
        <taxon>Pseudomonadati</taxon>
        <taxon>Acidobacteriota</taxon>
        <taxon>Holophagae</taxon>
        <taxon>Holophagales</taxon>
        <taxon>Holophagaceae</taxon>
        <taxon>Geothrix</taxon>
    </lineage>
</organism>
<gene>
    <name evidence="2" type="ORF">IPN91_10455</name>
</gene>
<name>A0A936K6M8_9BACT</name>
<evidence type="ECO:0000313" key="2">
    <source>
        <dbReference type="EMBL" id="MBK8573049.1"/>
    </source>
</evidence>
<keyword evidence="1" id="KW-0732">Signal</keyword>
<feature type="chain" id="PRO_5038060860" evidence="1">
    <location>
        <begin position="20"/>
        <end position="122"/>
    </location>
</feature>
<evidence type="ECO:0000313" key="3">
    <source>
        <dbReference type="Proteomes" id="UP000709959"/>
    </source>
</evidence>
<comment type="caution">
    <text evidence="2">The sequence shown here is derived from an EMBL/GenBank/DDBJ whole genome shotgun (WGS) entry which is preliminary data.</text>
</comment>
<dbReference type="EMBL" id="JADKCH010000011">
    <property type="protein sequence ID" value="MBK8573049.1"/>
    <property type="molecule type" value="Genomic_DNA"/>
</dbReference>
<dbReference type="Proteomes" id="UP000709959">
    <property type="component" value="Unassembled WGS sequence"/>
</dbReference>
<evidence type="ECO:0000256" key="1">
    <source>
        <dbReference type="SAM" id="SignalP"/>
    </source>
</evidence>
<protein>
    <submittedName>
        <fullName evidence="2">Uncharacterized protein</fullName>
    </submittedName>
</protein>